<dbReference type="InterPro" id="IPR012334">
    <property type="entry name" value="Pectin_lyas_fold"/>
</dbReference>
<keyword evidence="3" id="KW-1185">Reference proteome</keyword>
<evidence type="ECO:0000313" key="3">
    <source>
        <dbReference type="Proteomes" id="UP000294862"/>
    </source>
</evidence>
<dbReference type="InterPro" id="IPR011050">
    <property type="entry name" value="Pectin_lyase_fold/virulence"/>
</dbReference>
<gene>
    <name evidence="2" type="ORF">EV148_106222</name>
</gene>
<dbReference type="EMBL" id="SLWQ01000006">
    <property type="protein sequence ID" value="TCO40067.1"/>
    <property type="molecule type" value="Genomic_DNA"/>
</dbReference>
<dbReference type="OrthoDB" id="5410062at2"/>
<dbReference type="RefSeq" id="WP_131998699.1">
    <property type="nucleotide sequence ID" value="NZ_JACGXM010000007.1"/>
</dbReference>
<accession>A0A4R2I7L2</accession>
<feature type="chain" id="PRO_5020289302" description="Parallel beta helix pectate lyase-like protein" evidence="1">
    <location>
        <begin position="32"/>
        <end position="356"/>
    </location>
</feature>
<sequence length="356" mass="36300">MPALPSQRPSVRFAAGLLVLCGLLASVAAQARGFCVATAAELQHALDLASDGGPYVDENVTIQIVSGTYLTPGQAFTSKALETTSGLTIEGGFAPGCPGVARDASTTVLDGQGVNGVLILRRPHAWTTVRHLTLQNGNSDVGAGLQVNYDVTPTERVAVNHVIVRGNHASGAGGGMYLRGAAPAGFLGVDVRWALVVDNAAGDDGGAINALATSGGARVERSTIIGNSAAGSTVGGVTCGCPQACLIKAVYAWGNSTSSLHLFVPSSVACVDADVRTGVAPYYESSNLSAEPIFVDAAGGDYRVRTDSPGFRACLDLVPQDVDLDDGIYQTPGTSSHILTTFGAYGDVPFADAFDG</sequence>
<organism evidence="2 3">
    <name type="scientific">Dokdonella fugitiva</name>
    <dbReference type="NCBI Taxonomy" id="328517"/>
    <lineage>
        <taxon>Bacteria</taxon>
        <taxon>Pseudomonadati</taxon>
        <taxon>Pseudomonadota</taxon>
        <taxon>Gammaproteobacteria</taxon>
        <taxon>Lysobacterales</taxon>
        <taxon>Rhodanobacteraceae</taxon>
        <taxon>Dokdonella</taxon>
    </lineage>
</organism>
<reference evidence="2 3" key="1">
    <citation type="journal article" date="2015" name="Stand. Genomic Sci.">
        <title>Genomic Encyclopedia of Bacterial and Archaeal Type Strains, Phase III: the genomes of soil and plant-associated and newly described type strains.</title>
        <authorList>
            <person name="Whitman W.B."/>
            <person name="Woyke T."/>
            <person name="Klenk H.P."/>
            <person name="Zhou Y."/>
            <person name="Lilburn T.G."/>
            <person name="Beck B.J."/>
            <person name="De Vos P."/>
            <person name="Vandamme P."/>
            <person name="Eisen J.A."/>
            <person name="Garrity G."/>
            <person name="Hugenholtz P."/>
            <person name="Kyrpides N.C."/>
        </authorList>
    </citation>
    <scope>NUCLEOTIDE SEQUENCE [LARGE SCALE GENOMIC DNA]</scope>
    <source>
        <strain evidence="2 3">A3</strain>
    </source>
</reference>
<dbReference type="AlphaFoldDB" id="A0A4R2I7L2"/>
<evidence type="ECO:0000256" key="1">
    <source>
        <dbReference type="SAM" id="SignalP"/>
    </source>
</evidence>
<dbReference type="Gene3D" id="2.160.20.10">
    <property type="entry name" value="Single-stranded right-handed beta-helix, Pectin lyase-like"/>
    <property type="match status" value="1"/>
</dbReference>
<evidence type="ECO:0000313" key="2">
    <source>
        <dbReference type="EMBL" id="TCO40067.1"/>
    </source>
</evidence>
<comment type="caution">
    <text evidence="2">The sequence shown here is derived from an EMBL/GenBank/DDBJ whole genome shotgun (WGS) entry which is preliminary data.</text>
</comment>
<dbReference type="SUPFAM" id="SSF51126">
    <property type="entry name" value="Pectin lyase-like"/>
    <property type="match status" value="1"/>
</dbReference>
<evidence type="ECO:0008006" key="4">
    <source>
        <dbReference type="Google" id="ProtNLM"/>
    </source>
</evidence>
<feature type="signal peptide" evidence="1">
    <location>
        <begin position="1"/>
        <end position="31"/>
    </location>
</feature>
<proteinExistence type="predicted"/>
<keyword evidence="1" id="KW-0732">Signal</keyword>
<protein>
    <recommendedName>
        <fullName evidence="4">Parallel beta helix pectate lyase-like protein</fullName>
    </recommendedName>
</protein>
<dbReference type="Proteomes" id="UP000294862">
    <property type="component" value="Unassembled WGS sequence"/>
</dbReference>
<name>A0A4R2I7L2_9GAMM</name>